<reference evidence="2 3" key="1">
    <citation type="submission" date="2019-07" db="EMBL/GenBank/DDBJ databases">
        <title>Genomic Encyclopedia of Type Strains, Phase I: the one thousand microbial genomes (KMG-I) project.</title>
        <authorList>
            <person name="Kyrpides N."/>
        </authorList>
    </citation>
    <scope>NUCLEOTIDE SEQUENCE [LARGE SCALE GENOMIC DNA]</scope>
    <source>
        <strain evidence="2 3">DSM 6562</strain>
    </source>
</reference>
<organism evidence="2 3">
    <name type="scientific">Desulfallas thermosapovorans DSM 6562</name>
    <dbReference type="NCBI Taxonomy" id="1121431"/>
    <lineage>
        <taxon>Bacteria</taxon>
        <taxon>Bacillati</taxon>
        <taxon>Bacillota</taxon>
        <taxon>Clostridia</taxon>
        <taxon>Eubacteriales</taxon>
        <taxon>Desulfallaceae</taxon>
        <taxon>Desulfallas</taxon>
    </lineage>
</organism>
<protein>
    <submittedName>
        <fullName evidence="2">Uncharacterized protein DUF3786</fullName>
    </submittedName>
</protein>
<dbReference type="AlphaFoldDB" id="A0A5S4ZXN7"/>
<dbReference type="RefSeq" id="WP_166510186.1">
    <property type="nucleotide sequence ID" value="NZ_VNHM01000001.1"/>
</dbReference>
<dbReference type="Pfam" id="PF12654">
    <property type="entry name" value="DUF3786"/>
    <property type="match status" value="1"/>
</dbReference>
<proteinExistence type="predicted"/>
<evidence type="ECO:0000313" key="2">
    <source>
        <dbReference type="EMBL" id="TYO97823.1"/>
    </source>
</evidence>
<accession>A0A5S4ZXN7</accession>
<dbReference type="Proteomes" id="UP000323166">
    <property type="component" value="Unassembled WGS sequence"/>
</dbReference>
<gene>
    <name evidence="2" type="ORF">LX24_00106</name>
</gene>
<sequence>MALINLKPAHAKAVEEFARAVPEAMANNAAVDFDRSGSYFTVPFLGNNYRVYYPGGDVEYCVEKDVKGEEVKIDYKVILLHYLTHCSPRAVENVKVSFKELPSGSIYVGPFTNRAVKPLVAVFGDKSEKLVEAALLLGGWKEDIGDVAVTVPVLPKIPVTFVLWEGDDEFPPSGNVLFDASASSHLHTEDYALLPGLALWELKRIARI</sequence>
<keyword evidence="3" id="KW-1185">Reference proteome</keyword>
<feature type="domain" description="DUF3786" evidence="1">
    <location>
        <begin position="22"/>
        <end position="197"/>
    </location>
</feature>
<dbReference type="EMBL" id="VNHM01000001">
    <property type="protein sequence ID" value="TYO97823.1"/>
    <property type="molecule type" value="Genomic_DNA"/>
</dbReference>
<comment type="caution">
    <text evidence="2">The sequence shown here is derived from an EMBL/GenBank/DDBJ whole genome shotgun (WGS) entry which is preliminary data.</text>
</comment>
<evidence type="ECO:0000259" key="1">
    <source>
        <dbReference type="Pfam" id="PF12654"/>
    </source>
</evidence>
<dbReference type="InterPro" id="IPR024264">
    <property type="entry name" value="DUF3786"/>
</dbReference>
<evidence type="ECO:0000313" key="3">
    <source>
        <dbReference type="Proteomes" id="UP000323166"/>
    </source>
</evidence>
<name>A0A5S4ZXN7_9FIRM</name>